<organism evidence="13 14">
    <name type="scientific">Meripilus lineatus</name>
    <dbReference type="NCBI Taxonomy" id="2056292"/>
    <lineage>
        <taxon>Eukaryota</taxon>
        <taxon>Fungi</taxon>
        <taxon>Dikarya</taxon>
        <taxon>Basidiomycota</taxon>
        <taxon>Agaricomycotina</taxon>
        <taxon>Agaricomycetes</taxon>
        <taxon>Polyporales</taxon>
        <taxon>Meripilaceae</taxon>
        <taxon>Meripilus</taxon>
    </lineage>
</organism>
<evidence type="ECO:0000313" key="13">
    <source>
        <dbReference type="EMBL" id="KAJ3479294.1"/>
    </source>
</evidence>
<dbReference type="AlphaFoldDB" id="A0AAD5UVY6"/>
<dbReference type="InterPro" id="IPR006255">
    <property type="entry name" value="SucB"/>
</dbReference>
<reference evidence="13" key="1">
    <citation type="submission" date="2022-07" db="EMBL/GenBank/DDBJ databases">
        <title>Genome Sequence of Physisporinus lineatus.</title>
        <authorList>
            <person name="Buettner E."/>
        </authorList>
    </citation>
    <scope>NUCLEOTIDE SEQUENCE</scope>
    <source>
        <strain evidence="13">VT162</strain>
    </source>
</reference>
<evidence type="ECO:0000256" key="3">
    <source>
        <dbReference type="ARBA" id="ARBA00007317"/>
    </source>
</evidence>
<evidence type="ECO:0000259" key="11">
    <source>
        <dbReference type="Pfam" id="PF00198"/>
    </source>
</evidence>
<keyword evidence="14" id="KW-1185">Reference proteome</keyword>
<comment type="pathway">
    <text evidence="2">Amino-acid degradation; L-lysine degradation via saccharopine pathway; glutaryl-CoA from L-lysine: step 6/6.</text>
</comment>
<gene>
    <name evidence="13" type="ORF">NLI96_g9163</name>
</gene>
<feature type="compositionally biased region" description="Basic and acidic residues" evidence="10">
    <location>
        <begin position="215"/>
        <end position="225"/>
    </location>
</feature>
<evidence type="ECO:0000256" key="6">
    <source>
        <dbReference type="ARBA" id="ARBA00022679"/>
    </source>
</evidence>
<keyword evidence="7" id="KW-0450">Lipoyl</keyword>
<evidence type="ECO:0000256" key="9">
    <source>
        <dbReference type="ARBA" id="ARBA00032406"/>
    </source>
</evidence>
<feature type="domain" description="2-oxoacid dehydrogenase acyltransferase catalytic" evidence="11">
    <location>
        <begin position="221"/>
        <end position="437"/>
    </location>
</feature>
<keyword evidence="6" id="KW-0808">Transferase</keyword>
<dbReference type="InterPro" id="IPR001078">
    <property type="entry name" value="2-oxoacid_DH_actylTfrase"/>
</dbReference>
<evidence type="ECO:0000256" key="1">
    <source>
        <dbReference type="ARBA" id="ARBA00001938"/>
    </source>
</evidence>
<proteinExistence type="inferred from homology"/>
<dbReference type="GO" id="GO:0004149">
    <property type="term" value="F:dihydrolipoyllysine-residue succinyltransferase activity"/>
    <property type="evidence" value="ECO:0007669"/>
    <property type="project" value="UniProtKB-EC"/>
</dbReference>
<keyword evidence="5" id="KW-0816">Tricarboxylic acid cycle</keyword>
<dbReference type="PANTHER" id="PTHR43416">
    <property type="entry name" value="DIHYDROLIPOYLLYSINE-RESIDUE SUCCINYLTRANSFERASE COMPONENT OF 2-OXOGLUTARATE DEHYDROGENASE COMPLEX, MITOCHONDRIAL-RELATED"/>
    <property type="match status" value="1"/>
</dbReference>
<dbReference type="PANTHER" id="PTHR43416:SF5">
    <property type="entry name" value="DIHYDROLIPOYLLYSINE-RESIDUE SUCCINYLTRANSFERASE COMPONENT OF 2-OXOGLUTARATE DEHYDROGENASE COMPLEX, MITOCHONDRIAL"/>
    <property type="match status" value="1"/>
</dbReference>
<dbReference type="EMBL" id="JANAWD010000448">
    <property type="protein sequence ID" value="KAJ3479294.1"/>
    <property type="molecule type" value="Genomic_DNA"/>
</dbReference>
<dbReference type="Pfam" id="PF00364">
    <property type="entry name" value="Biotin_lipoyl"/>
    <property type="match status" value="1"/>
</dbReference>
<dbReference type="GO" id="GO:0005739">
    <property type="term" value="C:mitochondrion"/>
    <property type="evidence" value="ECO:0007669"/>
    <property type="project" value="TreeGrafter"/>
</dbReference>
<dbReference type="Gene3D" id="3.30.559.10">
    <property type="entry name" value="Chloramphenicol acetyltransferase-like domain"/>
    <property type="match status" value="1"/>
</dbReference>
<dbReference type="GO" id="GO:0006099">
    <property type="term" value="P:tricarboxylic acid cycle"/>
    <property type="evidence" value="ECO:0007669"/>
    <property type="project" value="UniProtKB-KW"/>
</dbReference>
<comment type="similarity">
    <text evidence="3">Belongs to the 2-oxoacid dehydrogenase family.</text>
</comment>
<protein>
    <recommendedName>
        <fullName evidence="4">dihydrolipoyllysine-residue succinyltransferase</fullName>
        <ecNumber evidence="4">2.3.1.61</ecNumber>
    </recommendedName>
    <alternativeName>
        <fullName evidence="9">2-oxoglutarate dehydrogenase complex component E2</fullName>
    </alternativeName>
</protein>
<dbReference type="Proteomes" id="UP001212997">
    <property type="component" value="Unassembled WGS sequence"/>
</dbReference>
<dbReference type="SUPFAM" id="SSF52777">
    <property type="entry name" value="CoA-dependent acyltransferases"/>
    <property type="match status" value="1"/>
</dbReference>
<sequence>MLSERITTVVRGRALNPTGMAVFARGRISSVSRVKAAKFHSSHLPCAEIVKVPQMAESIREGTLRTWLKQPGDTVQADEEVVTIETDKVSRSGSLSVILPVIQSNLICHVLVFQIDVSVNAPAAGTITEHLALEEETVTVGQDLFRLEPGEVGTSKPGSEPNPAKETKANSRAQHTQQAVPPPTRSKEGGERKKQANDSSEQPLAKAEPQSALSHARERRNETRVKMNRIRLRVAERLKESQNTAAALTTFNEIDMSSLMEFWEKSKDEVMEVHDVKLGYMSAFAKACCLALKEIPAVNASIEGDEVVFRNYVDLNVVVATPKGFVTPVVRNAESMNFLEIEREIASLAKKARDGTLSLEDMAGGTFAISNSSVFGSLYGTPMINLPQSAVLGMHAIKERTIVVNGQIVTRPIMVVALTYDHRLLDGREGTTFLSALNPSP</sequence>
<dbReference type="InterPro" id="IPR011053">
    <property type="entry name" value="Single_hybrid_motif"/>
</dbReference>
<dbReference type="InterPro" id="IPR050537">
    <property type="entry name" value="2-oxoacid_dehydrogenase"/>
</dbReference>
<dbReference type="EC" id="2.3.1.61" evidence="4"/>
<dbReference type="CDD" id="cd06849">
    <property type="entry name" value="lipoyl_domain"/>
    <property type="match status" value="1"/>
</dbReference>
<evidence type="ECO:0000256" key="7">
    <source>
        <dbReference type="ARBA" id="ARBA00022823"/>
    </source>
</evidence>
<dbReference type="SUPFAM" id="SSF51230">
    <property type="entry name" value="Single hybrid motif"/>
    <property type="match status" value="2"/>
</dbReference>
<dbReference type="Gene3D" id="2.40.50.100">
    <property type="match status" value="1"/>
</dbReference>
<evidence type="ECO:0000259" key="12">
    <source>
        <dbReference type="Pfam" id="PF00364"/>
    </source>
</evidence>
<evidence type="ECO:0000256" key="4">
    <source>
        <dbReference type="ARBA" id="ARBA00012945"/>
    </source>
</evidence>
<dbReference type="InterPro" id="IPR023213">
    <property type="entry name" value="CAT-like_dom_sf"/>
</dbReference>
<accession>A0AAD5UVY6</accession>
<dbReference type="NCBIfam" id="TIGR01347">
    <property type="entry name" value="sucB"/>
    <property type="match status" value="1"/>
</dbReference>
<evidence type="ECO:0000256" key="2">
    <source>
        <dbReference type="ARBA" id="ARBA00005145"/>
    </source>
</evidence>
<dbReference type="InterPro" id="IPR000089">
    <property type="entry name" value="Biotin_lipoyl"/>
</dbReference>
<comment type="cofactor">
    <cofactor evidence="1">
        <name>(R)-lipoate</name>
        <dbReference type="ChEBI" id="CHEBI:83088"/>
    </cofactor>
</comment>
<name>A0AAD5UVY6_9APHY</name>
<dbReference type="Pfam" id="PF00198">
    <property type="entry name" value="2-oxoacid_dh"/>
    <property type="match status" value="1"/>
</dbReference>
<keyword evidence="8" id="KW-0012">Acyltransferase</keyword>
<evidence type="ECO:0000313" key="14">
    <source>
        <dbReference type="Proteomes" id="UP001212997"/>
    </source>
</evidence>
<feature type="domain" description="Lipoyl-binding" evidence="12">
    <location>
        <begin position="50"/>
        <end position="90"/>
    </location>
</feature>
<feature type="compositionally biased region" description="Basic and acidic residues" evidence="10">
    <location>
        <begin position="185"/>
        <end position="196"/>
    </location>
</feature>
<feature type="region of interest" description="Disordered" evidence="10">
    <location>
        <begin position="146"/>
        <end position="225"/>
    </location>
</feature>
<comment type="caution">
    <text evidence="13">The sequence shown here is derived from an EMBL/GenBank/DDBJ whole genome shotgun (WGS) entry which is preliminary data.</text>
</comment>
<feature type="compositionally biased region" description="Polar residues" evidence="10">
    <location>
        <begin position="170"/>
        <end position="179"/>
    </location>
</feature>
<evidence type="ECO:0000256" key="8">
    <source>
        <dbReference type="ARBA" id="ARBA00023315"/>
    </source>
</evidence>
<evidence type="ECO:0000256" key="10">
    <source>
        <dbReference type="SAM" id="MobiDB-lite"/>
    </source>
</evidence>
<evidence type="ECO:0000256" key="5">
    <source>
        <dbReference type="ARBA" id="ARBA00022532"/>
    </source>
</evidence>
<dbReference type="GO" id="GO:0045252">
    <property type="term" value="C:oxoglutarate dehydrogenase complex"/>
    <property type="evidence" value="ECO:0007669"/>
    <property type="project" value="InterPro"/>
</dbReference>